<protein>
    <submittedName>
        <fullName evidence="8">Transcriptional regulator of sulfur amino acid metabolism</fullName>
    </submittedName>
</protein>
<dbReference type="PROSITE" id="PS50157">
    <property type="entry name" value="ZINC_FINGER_C2H2_2"/>
    <property type="match status" value="2"/>
</dbReference>
<dbReference type="SMR" id="A0A6C1DPH5"/>
<organism evidence="8 9">
    <name type="scientific">Saccharomyces pastorianus</name>
    <name type="common">Lager yeast</name>
    <name type="synonym">Saccharomyces cerevisiae x Saccharomyces eubayanus</name>
    <dbReference type="NCBI Taxonomy" id="27292"/>
    <lineage>
        <taxon>Eukaryota</taxon>
        <taxon>Fungi</taxon>
        <taxon>Dikarya</taxon>
        <taxon>Ascomycota</taxon>
        <taxon>Saccharomycotina</taxon>
        <taxon>Saccharomycetes</taxon>
        <taxon>Saccharomycetales</taxon>
        <taxon>Saccharomycetaceae</taxon>
        <taxon>Saccharomyces</taxon>
    </lineage>
</organism>
<reference evidence="8 9" key="1">
    <citation type="journal article" date="2019" name="BMC Genomics">
        <title>Chromosome level assembly and comparative genome analysis confirm lager-brewing yeasts originated from a single hybridization.</title>
        <authorList>
            <person name="Salazar A.N."/>
            <person name="Gorter de Vries A.R."/>
            <person name="van den Broek M."/>
            <person name="Brouwers N."/>
            <person name="de la Torre Cortes P."/>
            <person name="Kuijpers N.G.A."/>
            <person name="Daran J.G."/>
            <person name="Abeel T."/>
        </authorList>
    </citation>
    <scope>NUCLEOTIDE SEQUENCE [LARGE SCALE GENOMIC DNA]</scope>
    <source>
        <strain evidence="8 9">CBS 1483</strain>
    </source>
</reference>
<feature type="compositionally biased region" description="Basic and acidic residues" evidence="6">
    <location>
        <begin position="85"/>
        <end position="96"/>
    </location>
</feature>
<gene>
    <name evidence="8" type="primary">MET32_1</name>
    <name evidence="8" type="ORF">GRS66_000986</name>
</gene>
<dbReference type="InterPro" id="IPR013087">
    <property type="entry name" value="Znf_C2H2_type"/>
</dbReference>
<dbReference type="Gene3D" id="3.30.160.60">
    <property type="entry name" value="Classic Zinc Finger"/>
    <property type="match status" value="2"/>
</dbReference>
<feature type="domain" description="C2H2-type" evidence="7">
    <location>
        <begin position="98"/>
        <end position="125"/>
    </location>
</feature>
<evidence type="ECO:0000256" key="5">
    <source>
        <dbReference type="PROSITE-ProRule" id="PRU00042"/>
    </source>
</evidence>
<dbReference type="GO" id="GO:0000981">
    <property type="term" value="F:DNA-binding transcription factor activity, RNA polymerase II-specific"/>
    <property type="evidence" value="ECO:0007669"/>
    <property type="project" value="TreeGrafter"/>
</dbReference>
<keyword evidence="4" id="KW-0862">Zinc</keyword>
<dbReference type="AlphaFoldDB" id="A0A6C1DPH5"/>
<dbReference type="Pfam" id="PF00096">
    <property type="entry name" value="zf-C2H2"/>
    <property type="match status" value="2"/>
</dbReference>
<evidence type="ECO:0000256" key="4">
    <source>
        <dbReference type="ARBA" id="ARBA00022833"/>
    </source>
</evidence>
<evidence type="ECO:0000256" key="2">
    <source>
        <dbReference type="ARBA" id="ARBA00022737"/>
    </source>
</evidence>
<dbReference type="GO" id="GO:0008270">
    <property type="term" value="F:zinc ion binding"/>
    <property type="evidence" value="ECO:0007669"/>
    <property type="project" value="UniProtKB-KW"/>
</dbReference>
<sequence length="191" mass="21518">MEDQDAAFIKQATEAIVDVSLNIDNIDPIIKELLERVRNRQNRLQNKKPALIPAENGVDINSQGGNIKVKKENALPKPPKSSKSKPQDRRNSTGEKRFKCAKCSLEFSRSSDLRRHEKTHFAILPNICPQCGKGFARKDALKRHYDTLTCRRNRTKLLTAGGEGINELLKKVKQSNIVHRQDNNHNGSSNG</sequence>
<dbReference type="PROSITE" id="PS00028">
    <property type="entry name" value="ZINC_FINGER_C2H2_1"/>
    <property type="match status" value="1"/>
</dbReference>
<dbReference type="PANTHER" id="PTHR23235:SF120">
    <property type="entry name" value="KRUPPEL-LIKE FACTOR 15"/>
    <property type="match status" value="1"/>
</dbReference>
<keyword evidence="1" id="KW-0479">Metal-binding</keyword>
<accession>A0A6C1DPH5</accession>
<dbReference type="PANTHER" id="PTHR23235">
    <property type="entry name" value="KRUEPPEL-LIKE TRANSCRIPTION FACTOR"/>
    <property type="match status" value="1"/>
</dbReference>
<feature type="domain" description="C2H2-type" evidence="7">
    <location>
        <begin position="126"/>
        <end position="153"/>
    </location>
</feature>
<dbReference type="InterPro" id="IPR036236">
    <property type="entry name" value="Znf_C2H2_sf"/>
</dbReference>
<dbReference type="FunFam" id="3.30.160.60:FF:002022">
    <property type="entry name" value="Transcriptional regulator MET31"/>
    <property type="match status" value="1"/>
</dbReference>
<feature type="region of interest" description="Disordered" evidence="6">
    <location>
        <begin position="70"/>
        <end position="96"/>
    </location>
</feature>
<evidence type="ECO:0000256" key="3">
    <source>
        <dbReference type="ARBA" id="ARBA00022771"/>
    </source>
</evidence>
<keyword evidence="3 5" id="KW-0863">Zinc-finger</keyword>
<evidence type="ECO:0000256" key="6">
    <source>
        <dbReference type="SAM" id="MobiDB-lite"/>
    </source>
</evidence>
<evidence type="ECO:0000256" key="1">
    <source>
        <dbReference type="ARBA" id="ARBA00022723"/>
    </source>
</evidence>
<keyword evidence="2" id="KW-0677">Repeat</keyword>
<evidence type="ECO:0000259" key="7">
    <source>
        <dbReference type="PROSITE" id="PS50157"/>
    </source>
</evidence>
<dbReference type="SMART" id="SM00355">
    <property type="entry name" value="ZnF_C2H2"/>
    <property type="match status" value="2"/>
</dbReference>
<proteinExistence type="predicted"/>
<evidence type="ECO:0000313" key="9">
    <source>
        <dbReference type="Proteomes" id="UP000501346"/>
    </source>
</evidence>
<keyword evidence="9" id="KW-1185">Reference proteome</keyword>
<dbReference type="FunFam" id="3.30.160.60:FF:000624">
    <property type="entry name" value="zinc finger protein 697"/>
    <property type="match status" value="1"/>
</dbReference>
<dbReference type="OrthoDB" id="8922241at2759"/>
<evidence type="ECO:0000313" key="8">
    <source>
        <dbReference type="EMBL" id="QID78765.1"/>
    </source>
</evidence>
<name>A0A6C1DPH5_SACPS</name>
<dbReference type="SUPFAM" id="SSF57667">
    <property type="entry name" value="beta-beta-alpha zinc fingers"/>
    <property type="match status" value="1"/>
</dbReference>
<dbReference type="EMBL" id="CP048985">
    <property type="protein sequence ID" value="QID78765.1"/>
    <property type="molecule type" value="Genomic_DNA"/>
</dbReference>
<dbReference type="Proteomes" id="UP000501346">
    <property type="component" value="Chromosome ScIV"/>
</dbReference>
<dbReference type="GO" id="GO:0000978">
    <property type="term" value="F:RNA polymerase II cis-regulatory region sequence-specific DNA binding"/>
    <property type="evidence" value="ECO:0007669"/>
    <property type="project" value="TreeGrafter"/>
</dbReference>